<gene>
    <name evidence="1" type="ORF">HUE88_06070</name>
</gene>
<dbReference type="RefSeq" id="WP_194372108.1">
    <property type="nucleotide sequence ID" value="NZ_CP054492.1"/>
</dbReference>
<dbReference type="KEGG" id="sbal:HUE88_06070"/>
<dbReference type="EMBL" id="CP054492">
    <property type="protein sequence ID" value="QOY53244.1"/>
    <property type="molecule type" value="Genomic_DNA"/>
</dbReference>
<evidence type="ECO:0008006" key="3">
    <source>
        <dbReference type="Google" id="ProtNLM"/>
    </source>
</evidence>
<evidence type="ECO:0000313" key="1">
    <source>
        <dbReference type="EMBL" id="QOY53244.1"/>
    </source>
</evidence>
<organism evidence="1 2">
    <name type="scientific">Candidatus Sulfurimonas baltica</name>
    <dbReference type="NCBI Taxonomy" id="2740404"/>
    <lineage>
        <taxon>Bacteria</taxon>
        <taxon>Pseudomonadati</taxon>
        <taxon>Campylobacterota</taxon>
        <taxon>Epsilonproteobacteria</taxon>
        <taxon>Campylobacterales</taxon>
        <taxon>Sulfurimonadaceae</taxon>
        <taxon>Sulfurimonas</taxon>
    </lineage>
</organism>
<dbReference type="Proteomes" id="UP000593994">
    <property type="component" value="Chromosome"/>
</dbReference>
<dbReference type="AlphaFoldDB" id="A0A7S7LXB3"/>
<reference evidence="1 2" key="1">
    <citation type="submission" date="2020-05" db="EMBL/GenBank/DDBJ databases">
        <title>Sulfurimonas marisnigri, sp. nov., and Sulfurimonas baltica, sp. nov., manganese oxide reducing chemolithoautotrophs of the class Epsilonproteobacteria isolated from the pelagic redoxclines of the Black and Baltic Seas and emended description of the genus Sulfurimonas.</title>
        <authorList>
            <person name="Henkel J.V."/>
            <person name="Laudan C."/>
            <person name="Werner J."/>
            <person name="Neu T."/>
            <person name="Plewe S."/>
            <person name="Sproer C."/>
            <person name="Bunk B."/>
            <person name="Schulz-Vogt H.N."/>
        </authorList>
    </citation>
    <scope>NUCLEOTIDE SEQUENCE [LARGE SCALE GENOMIC DNA]</scope>
    <source>
        <strain evidence="1 2">GD2</strain>
    </source>
</reference>
<protein>
    <recommendedName>
        <fullName evidence="3">Helicase HerA central domain-containing protein</fullName>
    </recommendedName>
</protein>
<dbReference type="InterPro" id="IPR027417">
    <property type="entry name" value="P-loop_NTPase"/>
</dbReference>
<accession>A0A7S7LXB3</accession>
<sequence length="151" mass="16641">MKVGLIKDTELKEETPLVDVKFTHSLCIGQTGSGKTTSFIYPNIKHRMEIGHGVLFFDIKGSEHLALKKLASDANRLDDIVEIGKPWGSNINIIESLNNRTFATLLQGLVGDPSDAGSNTYFYNEAMSLGTSIFNILKLKSIISKEIREIG</sequence>
<dbReference type="Gene3D" id="3.40.50.300">
    <property type="entry name" value="P-loop containing nucleotide triphosphate hydrolases"/>
    <property type="match status" value="1"/>
</dbReference>
<keyword evidence="2" id="KW-1185">Reference proteome</keyword>
<name>A0A7S7LXB3_9BACT</name>
<evidence type="ECO:0000313" key="2">
    <source>
        <dbReference type="Proteomes" id="UP000593994"/>
    </source>
</evidence>
<proteinExistence type="predicted"/>
<dbReference type="SUPFAM" id="SSF52540">
    <property type="entry name" value="P-loop containing nucleoside triphosphate hydrolases"/>
    <property type="match status" value="1"/>
</dbReference>